<dbReference type="InterPro" id="IPR017088">
    <property type="entry name" value="Wax_synthase_Magnoliopsida"/>
</dbReference>
<comment type="pathway">
    <text evidence="2">Secondary metabolite biosynthesis.</text>
</comment>
<dbReference type="GO" id="GO:0016020">
    <property type="term" value="C:membrane"/>
    <property type="evidence" value="ECO:0007669"/>
    <property type="project" value="UniProtKB-SubCell"/>
</dbReference>
<name>A0A1D1YGM3_9ARAE</name>
<dbReference type="InterPro" id="IPR044851">
    <property type="entry name" value="Wax_synthase"/>
</dbReference>
<dbReference type="InterPro" id="IPR032805">
    <property type="entry name" value="Wax_synthase_dom"/>
</dbReference>
<feature type="transmembrane region" description="Helical" evidence="9">
    <location>
        <begin position="53"/>
        <end position="72"/>
    </location>
</feature>
<comment type="similarity">
    <text evidence="3">Belongs to the wax synthase family.</text>
</comment>
<organism evidence="11">
    <name type="scientific">Anthurium amnicola</name>
    <dbReference type="NCBI Taxonomy" id="1678845"/>
    <lineage>
        <taxon>Eukaryota</taxon>
        <taxon>Viridiplantae</taxon>
        <taxon>Streptophyta</taxon>
        <taxon>Embryophyta</taxon>
        <taxon>Tracheophyta</taxon>
        <taxon>Spermatophyta</taxon>
        <taxon>Magnoliopsida</taxon>
        <taxon>Liliopsida</taxon>
        <taxon>Araceae</taxon>
        <taxon>Pothoideae</taxon>
        <taxon>Potheae</taxon>
        <taxon>Anthurium</taxon>
    </lineage>
</organism>
<evidence type="ECO:0000256" key="8">
    <source>
        <dbReference type="ARBA" id="ARBA00023315"/>
    </source>
</evidence>
<feature type="transmembrane region" description="Helical" evidence="9">
    <location>
        <begin position="315"/>
        <end position="333"/>
    </location>
</feature>
<evidence type="ECO:0000256" key="4">
    <source>
        <dbReference type="ARBA" id="ARBA00022679"/>
    </source>
</evidence>
<evidence type="ECO:0000256" key="7">
    <source>
        <dbReference type="ARBA" id="ARBA00023136"/>
    </source>
</evidence>
<feature type="transmembrane region" description="Helical" evidence="9">
    <location>
        <begin position="176"/>
        <end position="197"/>
    </location>
</feature>
<dbReference type="PIRSF" id="PIRSF037006">
    <property type="entry name" value="Wax_synthase"/>
    <property type="match status" value="1"/>
</dbReference>
<keyword evidence="6 9" id="KW-1133">Transmembrane helix</keyword>
<feature type="transmembrane region" description="Helical" evidence="9">
    <location>
        <begin position="79"/>
        <end position="98"/>
    </location>
</feature>
<dbReference type="PANTHER" id="PTHR31595:SF57">
    <property type="entry name" value="OS04G0481900 PROTEIN"/>
    <property type="match status" value="1"/>
</dbReference>
<protein>
    <submittedName>
        <fullName evidence="11">Putative long-chain-alcohol O-fatty-acyltransferase 5</fullName>
    </submittedName>
</protein>
<evidence type="ECO:0000256" key="6">
    <source>
        <dbReference type="ARBA" id="ARBA00022989"/>
    </source>
</evidence>
<dbReference type="GO" id="GO:0006629">
    <property type="term" value="P:lipid metabolic process"/>
    <property type="evidence" value="ECO:0007669"/>
    <property type="project" value="InterPro"/>
</dbReference>
<keyword evidence="4 11" id="KW-0808">Transferase</keyword>
<evidence type="ECO:0000256" key="3">
    <source>
        <dbReference type="ARBA" id="ARBA00007282"/>
    </source>
</evidence>
<keyword evidence="7 9" id="KW-0472">Membrane</keyword>
<proteinExistence type="inferred from homology"/>
<evidence type="ECO:0000259" key="10">
    <source>
        <dbReference type="Pfam" id="PF13813"/>
    </source>
</evidence>
<accession>A0A1D1YGM3</accession>
<feature type="transmembrane region" description="Helical" evidence="9">
    <location>
        <begin position="27"/>
        <end position="47"/>
    </location>
</feature>
<evidence type="ECO:0000256" key="2">
    <source>
        <dbReference type="ARBA" id="ARBA00005179"/>
    </source>
</evidence>
<evidence type="ECO:0000256" key="5">
    <source>
        <dbReference type="ARBA" id="ARBA00022692"/>
    </source>
</evidence>
<keyword evidence="5 9" id="KW-0812">Transmembrane</keyword>
<feature type="non-terminal residue" evidence="11">
    <location>
        <position position="1"/>
    </location>
</feature>
<dbReference type="PANTHER" id="PTHR31595">
    <property type="entry name" value="LONG-CHAIN-ALCOHOL O-FATTY-ACYLTRANSFERASE 3-RELATED"/>
    <property type="match status" value="1"/>
</dbReference>
<evidence type="ECO:0000313" key="11">
    <source>
        <dbReference type="EMBL" id="JAT53798.1"/>
    </source>
</evidence>
<gene>
    <name evidence="11" type="primary">AT5_1</name>
    <name evidence="11" type="ORF">g.70629</name>
</gene>
<feature type="transmembrane region" description="Helical" evidence="9">
    <location>
        <begin position="147"/>
        <end position="164"/>
    </location>
</feature>
<feature type="transmembrane region" description="Helical" evidence="9">
    <location>
        <begin position="247"/>
        <end position="265"/>
    </location>
</feature>
<keyword evidence="8 11" id="KW-0012">Acyltransferase</keyword>
<dbReference type="AlphaFoldDB" id="A0A1D1YGM3"/>
<comment type="subcellular location">
    <subcellularLocation>
        <location evidence="1">Membrane</location>
        <topology evidence="1">Multi-pass membrane protein</topology>
    </subcellularLocation>
</comment>
<reference evidence="11" key="1">
    <citation type="submission" date="2015-07" db="EMBL/GenBank/DDBJ databases">
        <title>Transcriptome Assembly of Anthurium amnicola.</title>
        <authorList>
            <person name="Suzuki J."/>
        </authorList>
    </citation>
    <scope>NUCLEOTIDE SEQUENCE</scope>
</reference>
<sequence>PIHTRRAKRRRERECGAVDMEGEAESLIRACLLVPAALAYCYVLPSWVGAGKWRLLAVLPVAALFVLLPLSFSTIYLRGISAFFLSWLALFKLLLFSFGRGPLSSTGSRTNSLSLPAFVAIAALPIKVRQRKPSPPGGPPLHPTLSLLGFAAKGLLLALIVSIYPHRSRLPRGLVLALYGVHIYLALDMVLAFAAAVGRAMLPAGTELEPQYAAPYLSSSLQDFWGRRWNLMVSDILRATVYGPVRAAWGTTVGLLATFVASGLMHEAMFYYLTLEPPTGEVASFFVLHGGCLAAEIGVKRWCARWGVRPLPPALAAPLTVGFLVVTGAWLFFPQITRSGREEMVVAESEALVAMLWRVVRGGR</sequence>
<feature type="domain" description="Wax synthase" evidence="10">
    <location>
        <begin position="209"/>
        <end position="287"/>
    </location>
</feature>
<dbReference type="GO" id="GO:0008374">
    <property type="term" value="F:O-acyltransferase activity"/>
    <property type="evidence" value="ECO:0007669"/>
    <property type="project" value="InterPro"/>
</dbReference>
<dbReference type="EMBL" id="GDJX01014138">
    <property type="protein sequence ID" value="JAT53798.1"/>
    <property type="molecule type" value="Transcribed_RNA"/>
</dbReference>
<evidence type="ECO:0000256" key="1">
    <source>
        <dbReference type="ARBA" id="ARBA00004141"/>
    </source>
</evidence>
<evidence type="ECO:0000256" key="9">
    <source>
        <dbReference type="SAM" id="Phobius"/>
    </source>
</evidence>
<dbReference type="Pfam" id="PF13813">
    <property type="entry name" value="MBOAT_2"/>
    <property type="match status" value="1"/>
</dbReference>